<keyword evidence="6" id="KW-1133">Transmembrane helix</keyword>
<comment type="cofactor">
    <cofactor evidence="11">
        <name>heme</name>
        <dbReference type="ChEBI" id="CHEBI:30413"/>
    </cofactor>
</comment>
<keyword evidence="3 11" id="KW-0349">Heme</keyword>
<dbReference type="InterPro" id="IPR036396">
    <property type="entry name" value="Cyt_P450_sf"/>
</dbReference>
<feature type="non-terminal residue" evidence="13">
    <location>
        <position position="1"/>
    </location>
</feature>
<name>A0AAV0KRE8_9ROSI</name>
<feature type="binding site" description="axial binding residue" evidence="11">
    <location>
        <position position="415"/>
    </location>
    <ligand>
        <name>heme</name>
        <dbReference type="ChEBI" id="CHEBI:30413"/>
    </ligand>
    <ligandPart>
        <name>Fe</name>
        <dbReference type="ChEBI" id="CHEBI:18248"/>
    </ligandPart>
</feature>
<dbReference type="GO" id="GO:0005506">
    <property type="term" value="F:iron ion binding"/>
    <property type="evidence" value="ECO:0007669"/>
    <property type="project" value="InterPro"/>
</dbReference>
<evidence type="ECO:0000256" key="8">
    <source>
        <dbReference type="ARBA" id="ARBA00023004"/>
    </source>
</evidence>
<dbReference type="Gene3D" id="1.10.630.10">
    <property type="entry name" value="Cytochrome P450"/>
    <property type="match status" value="1"/>
</dbReference>
<dbReference type="PRINTS" id="PR00385">
    <property type="entry name" value="P450"/>
</dbReference>
<keyword evidence="14" id="KW-1185">Reference proteome</keyword>
<accession>A0AAV0KRE8</accession>
<dbReference type="InterPro" id="IPR050651">
    <property type="entry name" value="Plant_Cytochrome_P450_Monoox"/>
</dbReference>
<evidence type="ECO:0000256" key="9">
    <source>
        <dbReference type="ARBA" id="ARBA00023033"/>
    </source>
</evidence>
<sequence length="483" mass="54294">SQLPKATTPQNPTNPFNKKYGPIFSLTLGARNVVVVSSPSLAEECLKQYDVVFANRPHSILGWKILAYNYTSIGAAPYGPHWRNLRRLSAVELLSAPRLNSFLHVRTDEVTRLVNGLVADVSAGSGFGKVEMKLRLVGLSMNMVMRMVTGKRYFGTSEEKEGRDEEEKEEGEEFKELIMEAFELSGTSKPVDFLPLLKWVDFNGLEKKMDAFFQGLIDDHRSSRLQREEEEQEDGVGSLSRKMMIDTMLTLQESETENYSDDIIKGQVMSLILAGTDTTAATIEWGMSLLLNHPEILDKARAEIDNAVGNNRLVQESDCIDLPYLQCIISETFRLYPVGPLLIPHQSSEDCTVGGYFVSKETMLFVNTWAIHRQPTVHRDPTVWKDPTRFWPERHSEAEANAYQLLPFGAGRRSCPGIALANRTVSVALGTLIQCFEWKRVGEELLDMTEGPGLTMPKLEPLEALCKPRKFMEDVLITVQGDK</sequence>
<proteinExistence type="inferred from homology"/>
<dbReference type="AlphaFoldDB" id="A0AAV0KRE8"/>
<reference evidence="13" key="1">
    <citation type="submission" date="2022-08" db="EMBL/GenBank/DDBJ databases">
        <authorList>
            <person name="Gutierrez-Valencia J."/>
        </authorList>
    </citation>
    <scope>NUCLEOTIDE SEQUENCE</scope>
</reference>
<keyword evidence="10" id="KW-0472">Membrane</keyword>
<evidence type="ECO:0000256" key="1">
    <source>
        <dbReference type="ARBA" id="ARBA00004167"/>
    </source>
</evidence>
<dbReference type="InterPro" id="IPR001128">
    <property type="entry name" value="Cyt_P450"/>
</dbReference>
<keyword evidence="7 12" id="KW-0560">Oxidoreductase</keyword>
<dbReference type="GO" id="GO:0020037">
    <property type="term" value="F:heme binding"/>
    <property type="evidence" value="ECO:0007669"/>
    <property type="project" value="InterPro"/>
</dbReference>
<keyword evidence="9 12" id="KW-0503">Monooxygenase</keyword>
<evidence type="ECO:0000256" key="10">
    <source>
        <dbReference type="ARBA" id="ARBA00023136"/>
    </source>
</evidence>
<evidence type="ECO:0000313" key="14">
    <source>
        <dbReference type="Proteomes" id="UP001154282"/>
    </source>
</evidence>
<keyword evidence="5 11" id="KW-0479">Metal-binding</keyword>
<evidence type="ECO:0000256" key="6">
    <source>
        <dbReference type="ARBA" id="ARBA00022989"/>
    </source>
</evidence>
<evidence type="ECO:0000256" key="12">
    <source>
        <dbReference type="RuleBase" id="RU000461"/>
    </source>
</evidence>
<dbReference type="CDD" id="cd20653">
    <property type="entry name" value="CYP81"/>
    <property type="match status" value="1"/>
</dbReference>
<keyword evidence="8 11" id="KW-0408">Iron</keyword>
<evidence type="ECO:0000256" key="7">
    <source>
        <dbReference type="ARBA" id="ARBA00023002"/>
    </source>
</evidence>
<evidence type="ECO:0000256" key="3">
    <source>
        <dbReference type="ARBA" id="ARBA00022617"/>
    </source>
</evidence>
<dbReference type="FunFam" id="1.10.630.10:FF:000026">
    <property type="entry name" value="Cytochrome P450 82C4"/>
    <property type="match status" value="1"/>
</dbReference>
<dbReference type="PRINTS" id="PR00463">
    <property type="entry name" value="EP450I"/>
</dbReference>
<protein>
    <recommendedName>
        <fullName evidence="15">Cytochrome P450</fullName>
    </recommendedName>
</protein>
<dbReference type="GO" id="GO:0016020">
    <property type="term" value="C:membrane"/>
    <property type="evidence" value="ECO:0007669"/>
    <property type="project" value="UniProtKB-SubCell"/>
</dbReference>
<dbReference type="GO" id="GO:0016705">
    <property type="term" value="F:oxidoreductase activity, acting on paired donors, with incorporation or reduction of molecular oxygen"/>
    <property type="evidence" value="ECO:0007669"/>
    <property type="project" value="InterPro"/>
</dbReference>
<keyword evidence="4" id="KW-0812">Transmembrane</keyword>
<dbReference type="Pfam" id="PF00067">
    <property type="entry name" value="p450"/>
    <property type="match status" value="1"/>
</dbReference>
<evidence type="ECO:0000256" key="4">
    <source>
        <dbReference type="ARBA" id="ARBA00022692"/>
    </source>
</evidence>
<dbReference type="GO" id="GO:0004497">
    <property type="term" value="F:monooxygenase activity"/>
    <property type="evidence" value="ECO:0007669"/>
    <property type="project" value="UniProtKB-KW"/>
</dbReference>
<dbReference type="InterPro" id="IPR017972">
    <property type="entry name" value="Cyt_P450_CS"/>
</dbReference>
<comment type="subcellular location">
    <subcellularLocation>
        <location evidence="1">Membrane</location>
        <topology evidence="1">Single-pass membrane protein</topology>
    </subcellularLocation>
</comment>
<dbReference type="InterPro" id="IPR002401">
    <property type="entry name" value="Cyt_P450_E_grp-I"/>
</dbReference>
<dbReference type="PROSITE" id="PS00086">
    <property type="entry name" value="CYTOCHROME_P450"/>
    <property type="match status" value="1"/>
</dbReference>
<dbReference type="SUPFAM" id="SSF48264">
    <property type="entry name" value="Cytochrome P450"/>
    <property type="match status" value="1"/>
</dbReference>
<dbReference type="PANTHER" id="PTHR47947">
    <property type="entry name" value="CYTOCHROME P450 82C3-RELATED"/>
    <property type="match status" value="1"/>
</dbReference>
<organism evidence="13 14">
    <name type="scientific">Linum tenue</name>
    <dbReference type="NCBI Taxonomy" id="586396"/>
    <lineage>
        <taxon>Eukaryota</taxon>
        <taxon>Viridiplantae</taxon>
        <taxon>Streptophyta</taxon>
        <taxon>Embryophyta</taxon>
        <taxon>Tracheophyta</taxon>
        <taxon>Spermatophyta</taxon>
        <taxon>Magnoliopsida</taxon>
        <taxon>eudicotyledons</taxon>
        <taxon>Gunneridae</taxon>
        <taxon>Pentapetalae</taxon>
        <taxon>rosids</taxon>
        <taxon>fabids</taxon>
        <taxon>Malpighiales</taxon>
        <taxon>Linaceae</taxon>
        <taxon>Linum</taxon>
    </lineage>
</organism>
<comment type="caution">
    <text evidence="13">The sequence shown here is derived from an EMBL/GenBank/DDBJ whole genome shotgun (WGS) entry which is preliminary data.</text>
</comment>
<comment type="similarity">
    <text evidence="2 12">Belongs to the cytochrome P450 family.</text>
</comment>
<dbReference type="EMBL" id="CAMGYJ010000005">
    <property type="protein sequence ID" value="CAI0424747.1"/>
    <property type="molecule type" value="Genomic_DNA"/>
</dbReference>
<evidence type="ECO:0000256" key="2">
    <source>
        <dbReference type="ARBA" id="ARBA00010617"/>
    </source>
</evidence>
<dbReference type="PANTHER" id="PTHR47947:SF62">
    <property type="entry name" value="CYTOCHROME P450, FAMILY 81, SUBFAMILY D, POLYPEPTIDE 5"/>
    <property type="match status" value="1"/>
</dbReference>
<evidence type="ECO:0000256" key="11">
    <source>
        <dbReference type="PIRSR" id="PIRSR602401-1"/>
    </source>
</evidence>
<dbReference type="Proteomes" id="UP001154282">
    <property type="component" value="Unassembled WGS sequence"/>
</dbReference>
<gene>
    <name evidence="13" type="ORF">LITE_LOCUS20058</name>
</gene>
<evidence type="ECO:0000256" key="5">
    <source>
        <dbReference type="ARBA" id="ARBA00022723"/>
    </source>
</evidence>
<evidence type="ECO:0000313" key="13">
    <source>
        <dbReference type="EMBL" id="CAI0424747.1"/>
    </source>
</evidence>
<evidence type="ECO:0008006" key="15">
    <source>
        <dbReference type="Google" id="ProtNLM"/>
    </source>
</evidence>